<dbReference type="AlphaFoldDB" id="A0A3A3GEG0"/>
<feature type="DNA-binding region" description="H-T-H motif" evidence="2">
    <location>
        <begin position="42"/>
        <end position="61"/>
    </location>
</feature>
<dbReference type="Proteomes" id="UP000266177">
    <property type="component" value="Unassembled WGS sequence"/>
</dbReference>
<comment type="caution">
    <text evidence="4">The sequence shown here is derived from an EMBL/GenBank/DDBJ whole genome shotgun (WGS) entry which is preliminary data.</text>
</comment>
<dbReference type="Gene3D" id="1.10.357.10">
    <property type="entry name" value="Tetracycline Repressor, domain 2"/>
    <property type="match status" value="1"/>
</dbReference>
<proteinExistence type="predicted"/>
<dbReference type="InterPro" id="IPR001647">
    <property type="entry name" value="HTH_TetR"/>
</dbReference>
<dbReference type="GO" id="GO:0006355">
    <property type="term" value="P:regulation of DNA-templated transcription"/>
    <property type="evidence" value="ECO:0007669"/>
    <property type="project" value="UniProtKB-ARBA"/>
</dbReference>
<dbReference type="InterPro" id="IPR009057">
    <property type="entry name" value="Homeodomain-like_sf"/>
</dbReference>
<dbReference type="SUPFAM" id="SSF46689">
    <property type="entry name" value="Homeodomain-like"/>
    <property type="match status" value="1"/>
</dbReference>
<dbReference type="PANTHER" id="PTHR30055">
    <property type="entry name" value="HTH-TYPE TRANSCRIPTIONAL REGULATOR RUTR"/>
    <property type="match status" value="1"/>
</dbReference>
<dbReference type="InterPro" id="IPR050109">
    <property type="entry name" value="HTH-type_TetR-like_transc_reg"/>
</dbReference>
<evidence type="ECO:0000256" key="2">
    <source>
        <dbReference type="PROSITE-ProRule" id="PRU00335"/>
    </source>
</evidence>
<gene>
    <name evidence="4" type="ORF">DQX05_26925</name>
</gene>
<dbReference type="PRINTS" id="PR00455">
    <property type="entry name" value="HTHTETR"/>
</dbReference>
<name>A0A3A3GEG0_PANTH</name>
<feature type="domain" description="HTH tetR-type" evidence="3">
    <location>
        <begin position="19"/>
        <end position="79"/>
    </location>
</feature>
<evidence type="ECO:0000259" key="3">
    <source>
        <dbReference type="PROSITE" id="PS50977"/>
    </source>
</evidence>
<dbReference type="OrthoDB" id="9780824at2"/>
<dbReference type="RefSeq" id="WP_119796377.1">
    <property type="nucleotide sequence ID" value="NZ_QYZD01000043.1"/>
</dbReference>
<organism evidence="4 5">
    <name type="scientific">Paenibacillus thiaminolyticus</name>
    <name type="common">Bacillus thiaminolyticus</name>
    <dbReference type="NCBI Taxonomy" id="49283"/>
    <lineage>
        <taxon>Bacteria</taxon>
        <taxon>Bacillati</taxon>
        <taxon>Bacillota</taxon>
        <taxon>Bacilli</taxon>
        <taxon>Bacillales</taxon>
        <taxon>Paenibacillaceae</taxon>
        <taxon>Paenibacillus</taxon>
    </lineage>
</organism>
<dbReference type="EMBL" id="QYZD01000043">
    <property type="protein sequence ID" value="RJG18884.1"/>
    <property type="molecule type" value="Genomic_DNA"/>
</dbReference>
<accession>A0A3A3GEG0</accession>
<sequence>MTELWIEELLHADTNAKMTEKQERIVKAAIEVFAQKGFAASSTSEIAQRAGVAEGTIFRHYKTKKDLLLSIVAPSIVKLIAPFVLREFKDVLDTEYESYDQFLRVFIENRIDFLHHNMSLVRIVLQELPFHPDLQAQLQEIIVSQVKERVEKIIRRFQAEGKLVELPTGTVIRLTASVIIGYVLARSLFIGKEQAEWNDEQEREATISFLMKALTP</sequence>
<dbReference type="PROSITE" id="PS50977">
    <property type="entry name" value="HTH_TETR_2"/>
    <property type="match status" value="1"/>
</dbReference>
<reference evidence="4 5" key="1">
    <citation type="submission" date="2018-09" db="EMBL/GenBank/DDBJ databases">
        <title>Paenibacillus SK2017-BO5.</title>
        <authorList>
            <person name="Piskunova J.V."/>
            <person name="Dubiley S.A."/>
            <person name="Severinov K.V."/>
        </authorList>
    </citation>
    <scope>NUCLEOTIDE SEQUENCE [LARGE SCALE GENOMIC DNA]</scope>
    <source>
        <strain evidence="4 5">BO5</strain>
    </source>
</reference>
<dbReference type="PANTHER" id="PTHR30055:SF222">
    <property type="entry name" value="REGULATORY PROTEIN"/>
    <property type="match status" value="1"/>
</dbReference>
<evidence type="ECO:0000313" key="5">
    <source>
        <dbReference type="Proteomes" id="UP000266177"/>
    </source>
</evidence>
<dbReference type="InterPro" id="IPR036271">
    <property type="entry name" value="Tet_transcr_reg_TetR-rel_C_sf"/>
</dbReference>
<keyword evidence="1 2" id="KW-0238">DNA-binding</keyword>
<dbReference type="Pfam" id="PF00440">
    <property type="entry name" value="TetR_N"/>
    <property type="match status" value="1"/>
</dbReference>
<dbReference type="GO" id="GO:0003677">
    <property type="term" value="F:DNA binding"/>
    <property type="evidence" value="ECO:0007669"/>
    <property type="project" value="UniProtKB-UniRule"/>
</dbReference>
<evidence type="ECO:0000256" key="1">
    <source>
        <dbReference type="ARBA" id="ARBA00023125"/>
    </source>
</evidence>
<dbReference type="SUPFAM" id="SSF48498">
    <property type="entry name" value="Tetracyclin repressor-like, C-terminal domain"/>
    <property type="match status" value="1"/>
</dbReference>
<evidence type="ECO:0000313" key="4">
    <source>
        <dbReference type="EMBL" id="RJG18884.1"/>
    </source>
</evidence>
<protein>
    <submittedName>
        <fullName evidence="4">TetR/AcrR family transcriptional regulator</fullName>
    </submittedName>
</protein>